<evidence type="ECO:0000256" key="1">
    <source>
        <dbReference type="ARBA" id="ARBA00005254"/>
    </source>
</evidence>
<gene>
    <name evidence="2" type="ORF">J5Y06_17025</name>
</gene>
<dbReference type="Gene3D" id="3.90.226.10">
    <property type="entry name" value="2-enoyl-CoA Hydratase, Chain A, domain 1"/>
    <property type="match status" value="1"/>
</dbReference>
<organism evidence="2 3">
    <name type="scientific">Tianweitania sediminis</name>
    <dbReference type="NCBI Taxonomy" id="1502156"/>
    <lineage>
        <taxon>Bacteria</taxon>
        <taxon>Pseudomonadati</taxon>
        <taxon>Pseudomonadota</taxon>
        <taxon>Alphaproteobacteria</taxon>
        <taxon>Hyphomicrobiales</taxon>
        <taxon>Phyllobacteriaceae</taxon>
        <taxon>Tianweitania</taxon>
    </lineage>
</organism>
<dbReference type="Pfam" id="PF00378">
    <property type="entry name" value="ECH_1"/>
    <property type="match status" value="1"/>
</dbReference>
<reference evidence="2" key="1">
    <citation type="submission" date="2021-03" db="EMBL/GenBank/DDBJ databases">
        <title>Genome sequencing and assembly of Tianweitania sediminis.</title>
        <authorList>
            <person name="Chhetri G."/>
        </authorList>
    </citation>
    <scope>NUCLEOTIDE SEQUENCE</scope>
    <source>
        <strain evidence="2">Z8</strain>
    </source>
</reference>
<dbReference type="InterPro" id="IPR029045">
    <property type="entry name" value="ClpP/crotonase-like_dom_sf"/>
</dbReference>
<dbReference type="Gene3D" id="1.10.12.10">
    <property type="entry name" value="Lyase 2-enoyl-coa Hydratase, Chain A, domain 2"/>
    <property type="match status" value="1"/>
</dbReference>
<dbReference type="PANTHER" id="PTHR43459">
    <property type="entry name" value="ENOYL-COA HYDRATASE"/>
    <property type="match status" value="1"/>
</dbReference>
<dbReference type="CDD" id="cd06558">
    <property type="entry name" value="crotonase-like"/>
    <property type="match status" value="1"/>
</dbReference>
<evidence type="ECO:0000313" key="3">
    <source>
        <dbReference type="Proteomes" id="UP000666240"/>
    </source>
</evidence>
<dbReference type="EMBL" id="JAGIYY010000007">
    <property type="protein sequence ID" value="MBP0440357.1"/>
    <property type="molecule type" value="Genomic_DNA"/>
</dbReference>
<protein>
    <submittedName>
        <fullName evidence="2">Enoyl-CoA hydratase/isomerase family protein</fullName>
    </submittedName>
</protein>
<dbReference type="InterPro" id="IPR001753">
    <property type="entry name" value="Enoyl-CoA_hydra/iso"/>
</dbReference>
<dbReference type="GO" id="GO:0003824">
    <property type="term" value="F:catalytic activity"/>
    <property type="evidence" value="ECO:0007669"/>
    <property type="project" value="UniProtKB-ARBA"/>
</dbReference>
<comment type="caution">
    <text evidence="2">The sequence shown here is derived from an EMBL/GenBank/DDBJ whole genome shotgun (WGS) entry which is preliminary data.</text>
</comment>
<sequence length="266" mass="29005">MDVDYSGYRYFLFEKEGRTLTVTMNRPDQLNAMTGEMHEETSRLFYDLGMDYSIDVVILTGAGRAFSAGGDIAGMREMYEKPELFDFSIHEAKKVVFGILDCEKIIIAKVNGDAVGLGATIALFCDVIFAADHARFGDPHVKVGLAAGDGGAVIWPQAIGYARAKEYLLTGDLINAKDAAAMGLINHAVPADELDARVDAFAKKIGSGAMKSIKYSKMAINIGLKQLAHSMMDSCITYEALTNHSEDHGEAITAFEEKRKPKFTGR</sequence>
<accession>A0A8J7R2H2</accession>
<comment type="similarity">
    <text evidence="1">Belongs to the enoyl-CoA hydratase/isomerase family.</text>
</comment>
<dbReference type="Proteomes" id="UP000666240">
    <property type="component" value="Unassembled WGS sequence"/>
</dbReference>
<dbReference type="PANTHER" id="PTHR43459:SF1">
    <property type="entry name" value="EG:BACN32G11.4 PROTEIN"/>
    <property type="match status" value="1"/>
</dbReference>
<name>A0A8J7R2H2_9HYPH</name>
<evidence type="ECO:0000313" key="2">
    <source>
        <dbReference type="EMBL" id="MBP0440357.1"/>
    </source>
</evidence>
<proteinExistence type="inferred from homology"/>
<keyword evidence="3" id="KW-1185">Reference proteome</keyword>
<dbReference type="RefSeq" id="WP_209336389.1">
    <property type="nucleotide sequence ID" value="NZ_JAGIYY010000007.1"/>
</dbReference>
<dbReference type="SUPFAM" id="SSF52096">
    <property type="entry name" value="ClpP/crotonase"/>
    <property type="match status" value="1"/>
</dbReference>
<dbReference type="AlphaFoldDB" id="A0A8J7R2H2"/>
<dbReference type="InterPro" id="IPR014748">
    <property type="entry name" value="Enoyl-CoA_hydra_C"/>
</dbReference>